<sequence length="232" mass="25681">MEKEDGVKKVAVAATPTLTTTPTLTAPLPAPEKEPETQEKCYKKTVGEEATFLETAKDYFNQFKEIPAQKHWICLKNYFNQKCGSVFGKQKVEPVVKDDETPEVVAKPFLECEPLSVPEIESLPQPFAMISCFCVKMASSNGQTEAPAPSVPKNPAMASCRKKKTDDATFIEDLKDHIDEFIHASMDEHKTCFKKTIQKMFGMSKAVAERSAAEAKEAEVESALPLQTSVSQ</sequence>
<dbReference type="Proteomes" id="UP000604825">
    <property type="component" value="Unassembled WGS sequence"/>
</dbReference>
<gene>
    <name evidence="2" type="ORF">NCGR_LOCUS9758</name>
</gene>
<evidence type="ECO:0000313" key="3">
    <source>
        <dbReference type="Proteomes" id="UP000604825"/>
    </source>
</evidence>
<organism evidence="2 3">
    <name type="scientific">Miscanthus lutarioriparius</name>
    <dbReference type="NCBI Taxonomy" id="422564"/>
    <lineage>
        <taxon>Eukaryota</taxon>
        <taxon>Viridiplantae</taxon>
        <taxon>Streptophyta</taxon>
        <taxon>Embryophyta</taxon>
        <taxon>Tracheophyta</taxon>
        <taxon>Spermatophyta</taxon>
        <taxon>Magnoliopsida</taxon>
        <taxon>Liliopsida</taxon>
        <taxon>Poales</taxon>
        <taxon>Poaceae</taxon>
        <taxon>PACMAD clade</taxon>
        <taxon>Panicoideae</taxon>
        <taxon>Andropogonodae</taxon>
        <taxon>Andropogoneae</taxon>
        <taxon>Saccharinae</taxon>
        <taxon>Miscanthus</taxon>
    </lineage>
</organism>
<dbReference type="PANTHER" id="PTHR33622:SF10">
    <property type="entry name" value="MARKER FOR OXIDATIVE STRESS RESPONSE PROTEIN"/>
    <property type="match status" value="1"/>
</dbReference>
<accession>A0A811MY72</accession>
<dbReference type="PANTHER" id="PTHR33622">
    <property type="entry name" value="OS03G0724500 PROTEIN"/>
    <property type="match status" value="1"/>
</dbReference>
<feature type="compositionally biased region" description="Low complexity" evidence="1">
    <location>
        <begin position="10"/>
        <end position="27"/>
    </location>
</feature>
<proteinExistence type="predicted"/>
<evidence type="ECO:0000256" key="1">
    <source>
        <dbReference type="SAM" id="MobiDB-lite"/>
    </source>
</evidence>
<keyword evidence="3" id="KW-1185">Reference proteome</keyword>
<reference evidence="2" key="1">
    <citation type="submission" date="2020-10" db="EMBL/GenBank/DDBJ databases">
        <authorList>
            <person name="Han B."/>
            <person name="Lu T."/>
            <person name="Zhao Q."/>
            <person name="Huang X."/>
            <person name="Zhao Y."/>
        </authorList>
    </citation>
    <scope>NUCLEOTIDE SEQUENCE</scope>
</reference>
<dbReference type="OrthoDB" id="1923810at2759"/>
<comment type="caution">
    <text evidence="2">The sequence shown here is derived from an EMBL/GenBank/DDBJ whole genome shotgun (WGS) entry which is preliminary data.</text>
</comment>
<dbReference type="EMBL" id="CAJGYO010000002">
    <property type="protein sequence ID" value="CAD6214339.1"/>
    <property type="molecule type" value="Genomic_DNA"/>
</dbReference>
<name>A0A811MY72_9POAL</name>
<feature type="region of interest" description="Disordered" evidence="1">
    <location>
        <begin position="1"/>
        <end position="39"/>
    </location>
</feature>
<protein>
    <submittedName>
        <fullName evidence="2">Uncharacterized protein</fullName>
    </submittedName>
</protein>
<dbReference type="AlphaFoldDB" id="A0A811MY72"/>
<evidence type="ECO:0000313" key="2">
    <source>
        <dbReference type="EMBL" id="CAD6214339.1"/>
    </source>
</evidence>